<evidence type="ECO:0000256" key="3">
    <source>
        <dbReference type="ARBA" id="ARBA00023237"/>
    </source>
</evidence>
<reference evidence="5 6" key="1">
    <citation type="submission" date="2018-04" db="EMBL/GenBank/DDBJ databases">
        <title>Genome sequence of Buchnera aphidicola from Melaphis sacchari.</title>
        <authorList>
            <person name="Geib S.M."/>
            <person name="Palmer N.A."/>
            <person name="Sattler S.E."/>
            <person name="Sarath G."/>
        </authorList>
    </citation>
    <scope>NUCLEOTIDE SEQUENCE [LARGE SCALE GENOMIC DNA]</scope>
    <source>
        <strain evidence="5 6">LSU</strain>
    </source>
</reference>
<organism evidence="5 6">
    <name type="scientific">Buchnera aphidicola</name>
    <name type="common">Melanaphis sacchari</name>
    <dbReference type="NCBI Taxonomy" id="2173854"/>
    <lineage>
        <taxon>Bacteria</taxon>
        <taxon>Pseudomonadati</taxon>
        <taxon>Pseudomonadota</taxon>
        <taxon>Gammaproteobacteria</taxon>
        <taxon>Enterobacterales</taxon>
        <taxon>Erwiniaceae</taxon>
        <taxon>Buchnera</taxon>
    </lineage>
</organism>
<dbReference type="InterPro" id="IPR011990">
    <property type="entry name" value="TPR-like_helical_dom_sf"/>
</dbReference>
<gene>
    <name evidence="5" type="ORF">DD681_01035</name>
</gene>
<keyword evidence="3" id="KW-0998">Cell outer membrane</keyword>
<dbReference type="OrthoDB" id="9779191at2"/>
<name>A0A2U8DGH8_9GAMM</name>
<protein>
    <submittedName>
        <fullName evidence="5">Outer membrane protein assembly factor BamD</fullName>
    </submittedName>
</protein>
<keyword evidence="2" id="KW-0472">Membrane</keyword>
<accession>A0A2U8DGH8</accession>
<dbReference type="InterPro" id="IPR017689">
    <property type="entry name" value="BamD"/>
</dbReference>
<proteinExistence type="predicted"/>
<dbReference type="NCBIfam" id="TIGR03302">
    <property type="entry name" value="OM_YfiO"/>
    <property type="match status" value="1"/>
</dbReference>
<keyword evidence="1" id="KW-0732">Signal</keyword>
<dbReference type="CDD" id="cd15830">
    <property type="entry name" value="BamD"/>
    <property type="match status" value="1"/>
</dbReference>
<evidence type="ECO:0000313" key="6">
    <source>
        <dbReference type="Proteomes" id="UP000244884"/>
    </source>
</evidence>
<evidence type="ECO:0000313" key="5">
    <source>
        <dbReference type="EMBL" id="AWH90394.1"/>
    </source>
</evidence>
<dbReference type="RefSeq" id="WP_158341165.1">
    <property type="nucleotide sequence ID" value="NZ_CP029161.1"/>
</dbReference>
<evidence type="ECO:0000256" key="1">
    <source>
        <dbReference type="ARBA" id="ARBA00022729"/>
    </source>
</evidence>
<dbReference type="Proteomes" id="UP000244884">
    <property type="component" value="Chromosome"/>
</dbReference>
<evidence type="ECO:0000259" key="4">
    <source>
        <dbReference type="Pfam" id="PF13525"/>
    </source>
</evidence>
<dbReference type="AlphaFoldDB" id="A0A2U8DGH8"/>
<dbReference type="Gene3D" id="1.25.40.10">
    <property type="entry name" value="Tetratricopeptide repeat domain"/>
    <property type="match status" value="1"/>
</dbReference>
<dbReference type="InterPro" id="IPR039565">
    <property type="entry name" value="BamD-like"/>
</dbReference>
<dbReference type="EMBL" id="CP029161">
    <property type="protein sequence ID" value="AWH90394.1"/>
    <property type="molecule type" value="Genomic_DNA"/>
</dbReference>
<feature type="domain" description="Outer membrane lipoprotein BamD-like" evidence="4">
    <location>
        <begin position="38"/>
        <end position="232"/>
    </location>
</feature>
<sequence length="244" mass="29607">MKKKRNIMIICTILFLTFKVYSKNIVQDIIVQNKFFDQECRKQLKNKNFFNVINHLELLNKKNTNYLNSAKIKIYLIYSYYKVSNFIQAQKQIIQFIKLYPKHPNIDYVLYIQSLINISLDKNIYFNNFSIKHYKINPIHAKIAFFQLKNLINHYPRSIYVRNAKKELFYLKKRLMTYDFKIMKYYFLHNQYIAVINRGEKILQKYPEIPEVINTLEYIKKSFFALKIFNTSEKISRIISLNSN</sequence>
<evidence type="ECO:0000256" key="2">
    <source>
        <dbReference type="ARBA" id="ARBA00023136"/>
    </source>
</evidence>
<dbReference type="Pfam" id="PF13525">
    <property type="entry name" value="YfiO"/>
    <property type="match status" value="1"/>
</dbReference>